<keyword evidence="2 5" id="KW-0812">Transmembrane</keyword>
<keyword evidence="3 5" id="KW-1133">Transmembrane helix</keyword>
<comment type="caution">
    <text evidence="6">The sequence shown here is derived from an EMBL/GenBank/DDBJ whole genome shotgun (WGS) entry which is preliminary data.</text>
</comment>
<sequence length="200" mass="22597">MKESWVADKSWAERAVRRFRVPLGFLFAIAFLVFARPTVLSLFASLLLVIPGLWLRGYAAGYVNKNAEITQTGPYAWTRNPLYLGSLLAATGFVSAGRNLWLLLAFVLLFAAIYGPVIWSEEQFLLRRFPAYAVYMRAVPRLFPSPFRHLRTDRAHPGGGFSPERYRKHREYNSAIGAAVLYAVLITLLLLRQHGVLPGQ</sequence>
<keyword evidence="7" id="KW-1185">Reference proteome</keyword>
<evidence type="ECO:0000256" key="4">
    <source>
        <dbReference type="ARBA" id="ARBA00023136"/>
    </source>
</evidence>
<protein>
    <submittedName>
        <fullName evidence="6">Methyltransferase family protein</fullName>
        <ecNumber evidence="6">2.1.1.100</ecNumber>
        <ecNumber evidence="6">2.1.1.334</ecNumber>
    </submittedName>
</protein>
<dbReference type="PANTHER" id="PTHR43847:SF1">
    <property type="entry name" value="BLL3993 PROTEIN"/>
    <property type="match status" value="1"/>
</dbReference>
<evidence type="ECO:0000256" key="2">
    <source>
        <dbReference type="ARBA" id="ARBA00022692"/>
    </source>
</evidence>
<proteinExistence type="predicted"/>
<dbReference type="PANTHER" id="PTHR43847">
    <property type="entry name" value="BLL3993 PROTEIN"/>
    <property type="match status" value="1"/>
</dbReference>
<evidence type="ECO:0000256" key="1">
    <source>
        <dbReference type="ARBA" id="ARBA00004127"/>
    </source>
</evidence>
<dbReference type="InterPro" id="IPR052527">
    <property type="entry name" value="Metal_cation-efflux_comp"/>
</dbReference>
<dbReference type="Proteomes" id="UP001634747">
    <property type="component" value="Unassembled WGS sequence"/>
</dbReference>
<dbReference type="InterPro" id="IPR007318">
    <property type="entry name" value="Phopholipid_MeTrfase"/>
</dbReference>
<gene>
    <name evidence="6" type="ORF">ACK2TP_01200</name>
</gene>
<accession>A0ABW9KFW3</accession>
<dbReference type="EMBL" id="JBJYXY010000001">
    <property type="protein sequence ID" value="MFN2974368.1"/>
    <property type="molecule type" value="Genomic_DNA"/>
</dbReference>
<evidence type="ECO:0000256" key="5">
    <source>
        <dbReference type="SAM" id="Phobius"/>
    </source>
</evidence>
<keyword evidence="4 5" id="KW-0472">Membrane</keyword>
<dbReference type="GO" id="GO:0032259">
    <property type="term" value="P:methylation"/>
    <property type="evidence" value="ECO:0007669"/>
    <property type="project" value="UniProtKB-KW"/>
</dbReference>
<evidence type="ECO:0000313" key="7">
    <source>
        <dbReference type="Proteomes" id="UP001634747"/>
    </source>
</evidence>
<name>A0ABW9KFW3_9BACT</name>
<dbReference type="Pfam" id="PF04191">
    <property type="entry name" value="PEMT"/>
    <property type="match status" value="1"/>
</dbReference>
<feature type="transmembrane region" description="Helical" evidence="5">
    <location>
        <begin position="172"/>
        <end position="191"/>
    </location>
</feature>
<organism evidence="6 7">
    <name type="scientific">Terriglobus aquaticus</name>
    <dbReference type="NCBI Taxonomy" id="940139"/>
    <lineage>
        <taxon>Bacteria</taxon>
        <taxon>Pseudomonadati</taxon>
        <taxon>Acidobacteriota</taxon>
        <taxon>Terriglobia</taxon>
        <taxon>Terriglobales</taxon>
        <taxon>Acidobacteriaceae</taxon>
        <taxon>Terriglobus</taxon>
    </lineage>
</organism>
<dbReference type="RefSeq" id="WP_263414066.1">
    <property type="nucleotide sequence ID" value="NZ_BAABBH010000001.1"/>
</dbReference>
<dbReference type="EC" id="2.1.1.100" evidence="6"/>
<dbReference type="Gene3D" id="1.20.120.1630">
    <property type="match status" value="1"/>
</dbReference>
<keyword evidence="6" id="KW-0489">Methyltransferase</keyword>
<dbReference type="EC" id="2.1.1.334" evidence="6"/>
<evidence type="ECO:0000256" key="3">
    <source>
        <dbReference type="ARBA" id="ARBA00022989"/>
    </source>
</evidence>
<keyword evidence="6" id="KW-0808">Transferase</keyword>
<evidence type="ECO:0000313" key="6">
    <source>
        <dbReference type="EMBL" id="MFN2974368.1"/>
    </source>
</evidence>
<feature type="transmembrane region" description="Helical" evidence="5">
    <location>
        <begin position="21"/>
        <end position="54"/>
    </location>
</feature>
<dbReference type="GO" id="GO:0004671">
    <property type="term" value="F:protein C-terminal S-isoprenylcysteine carboxyl O-methyltransferase activity"/>
    <property type="evidence" value="ECO:0007669"/>
    <property type="project" value="UniProtKB-EC"/>
</dbReference>
<feature type="transmembrane region" description="Helical" evidence="5">
    <location>
        <begin position="100"/>
        <end position="119"/>
    </location>
</feature>
<comment type="subcellular location">
    <subcellularLocation>
        <location evidence="1">Endomembrane system</location>
        <topology evidence="1">Multi-pass membrane protein</topology>
    </subcellularLocation>
</comment>
<reference evidence="6 7" key="1">
    <citation type="submission" date="2024-12" db="EMBL/GenBank/DDBJ databases">
        <authorList>
            <person name="Lee Y."/>
        </authorList>
    </citation>
    <scope>NUCLEOTIDE SEQUENCE [LARGE SCALE GENOMIC DNA]</scope>
    <source>
        <strain evidence="6 7">03SUJ4</strain>
    </source>
</reference>